<evidence type="ECO:0000313" key="3">
    <source>
        <dbReference type="Proteomes" id="UP000821853"/>
    </source>
</evidence>
<comment type="caution">
    <text evidence="2">The sequence shown here is derived from an EMBL/GenBank/DDBJ whole genome shotgun (WGS) entry which is preliminary data.</text>
</comment>
<dbReference type="AlphaFoldDB" id="A0A9J6GXG8"/>
<dbReference type="VEuPathDB" id="VectorBase:HLOH_045716"/>
<evidence type="ECO:0000256" key="1">
    <source>
        <dbReference type="SAM" id="MobiDB-lite"/>
    </source>
</evidence>
<gene>
    <name evidence="2" type="ORF">HPB48_014498</name>
</gene>
<feature type="compositionally biased region" description="Basic and acidic residues" evidence="1">
    <location>
        <begin position="1"/>
        <end position="12"/>
    </location>
</feature>
<dbReference type="OrthoDB" id="6513398at2759"/>
<evidence type="ECO:0000313" key="2">
    <source>
        <dbReference type="EMBL" id="KAH9379036.1"/>
    </source>
</evidence>
<protein>
    <submittedName>
        <fullName evidence="2">Uncharacterized protein</fullName>
    </submittedName>
</protein>
<accession>A0A9J6GXG8</accession>
<reference evidence="2 3" key="1">
    <citation type="journal article" date="2020" name="Cell">
        <title>Large-Scale Comparative Analyses of Tick Genomes Elucidate Their Genetic Diversity and Vector Capacities.</title>
        <authorList>
            <consortium name="Tick Genome and Microbiome Consortium (TIGMIC)"/>
            <person name="Jia N."/>
            <person name="Wang J."/>
            <person name="Shi W."/>
            <person name="Du L."/>
            <person name="Sun Y."/>
            <person name="Zhan W."/>
            <person name="Jiang J.F."/>
            <person name="Wang Q."/>
            <person name="Zhang B."/>
            <person name="Ji P."/>
            <person name="Bell-Sakyi L."/>
            <person name="Cui X.M."/>
            <person name="Yuan T.T."/>
            <person name="Jiang B.G."/>
            <person name="Yang W.F."/>
            <person name="Lam T.T."/>
            <person name="Chang Q.C."/>
            <person name="Ding S.J."/>
            <person name="Wang X.J."/>
            <person name="Zhu J.G."/>
            <person name="Ruan X.D."/>
            <person name="Zhao L."/>
            <person name="Wei J.T."/>
            <person name="Ye R.Z."/>
            <person name="Que T.C."/>
            <person name="Du C.H."/>
            <person name="Zhou Y.H."/>
            <person name="Cheng J.X."/>
            <person name="Dai P.F."/>
            <person name="Guo W.B."/>
            <person name="Han X.H."/>
            <person name="Huang E.J."/>
            <person name="Li L.F."/>
            <person name="Wei W."/>
            <person name="Gao Y.C."/>
            <person name="Liu J.Z."/>
            <person name="Shao H.Z."/>
            <person name="Wang X."/>
            <person name="Wang C.C."/>
            <person name="Yang T.C."/>
            <person name="Huo Q.B."/>
            <person name="Li W."/>
            <person name="Chen H.Y."/>
            <person name="Chen S.E."/>
            <person name="Zhou L.G."/>
            <person name="Ni X.B."/>
            <person name="Tian J.H."/>
            <person name="Sheng Y."/>
            <person name="Liu T."/>
            <person name="Pan Y.S."/>
            <person name="Xia L.Y."/>
            <person name="Li J."/>
            <person name="Zhao F."/>
            <person name="Cao W.C."/>
        </authorList>
    </citation>
    <scope>NUCLEOTIDE SEQUENCE [LARGE SCALE GENOMIC DNA]</scope>
    <source>
        <strain evidence="2">HaeL-2018</strain>
    </source>
</reference>
<organism evidence="2 3">
    <name type="scientific">Haemaphysalis longicornis</name>
    <name type="common">Bush tick</name>
    <dbReference type="NCBI Taxonomy" id="44386"/>
    <lineage>
        <taxon>Eukaryota</taxon>
        <taxon>Metazoa</taxon>
        <taxon>Ecdysozoa</taxon>
        <taxon>Arthropoda</taxon>
        <taxon>Chelicerata</taxon>
        <taxon>Arachnida</taxon>
        <taxon>Acari</taxon>
        <taxon>Parasitiformes</taxon>
        <taxon>Ixodida</taxon>
        <taxon>Ixodoidea</taxon>
        <taxon>Ixodidae</taxon>
        <taxon>Haemaphysalinae</taxon>
        <taxon>Haemaphysalis</taxon>
    </lineage>
</organism>
<proteinExistence type="predicted"/>
<dbReference type="EMBL" id="JABSTR010000009">
    <property type="protein sequence ID" value="KAH9379036.1"/>
    <property type="molecule type" value="Genomic_DNA"/>
</dbReference>
<feature type="region of interest" description="Disordered" evidence="1">
    <location>
        <begin position="1"/>
        <end position="37"/>
    </location>
</feature>
<sequence length="67" mass="7720">MRASQKDAEDMHSFAARLRTQGNVAMSGRGDMEPASKRKIRRELLDEQLRTQFLNGLRDPNIRFTLS</sequence>
<dbReference type="Proteomes" id="UP000821853">
    <property type="component" value="Unassembled WGS sequence"/>
</dbReference>
<name>A0A9J6GXG8_HAELO</name>
<keyword evidence="3" id="KW-1185">Reference proteome</keyword>